<keyword evidence="12" id="KW-1185">Reference proteome</keyword>
<dbReference type="PANTHER" id="PTHR30100">
    <property type="entry name" value="FATTY ACID/PHOSPHOLIPID SYNTHESIS PROTEIN PLSX"/>
    <property type="match status" value="1"/>
</dbReference>
<protein>
    <recommendedName>
        <fullName evidence="8 10">Phosphate acyltransferase</fullName>
        <ecNumber evidence="8 10">2.3.1.274</ecNumber>
    </recommendedName>
    <alternativeName>
        <fullName evidence="10">Acyl-ACP phosphotransacylase</fullName>
    </alternativeName>
    <alternativeName>
        <fullName evidence="10">Acyl-[acyl-carrier-protein]--phosphate acyltransferase</fullName>
    </alternativeName>
    <alternativeName>
        <fullName evidence="10">Phosphate-acyl-ACP acyltransferase</fullName>
    </alternativeName>
</protein>
<comment type="function">
    <text evidence="10">Catalyzes the reversible formation of acyl-phosphate (acyl-PO(4)) from acyl-[acyl-carrier-protein] (acyl-ACP). This enzyme utilizes acyl-ACP as fatty acyl donor, but not acyl-CoA.</text>
</comment>
<dbReference type="GO" id="GO:0043811">
    <property type="term" value="F:phosphate:acyl-[acyl carrier protein] acyltransferase activity"/>
    <property type="evidence" value="ECO:0007669"/>
    <property type="project" value="UniProtKB-EC"/>
</dbReference>
<comment type="catalytic activity">
    <reaction evidence="1 10">
        <text>a fatty acyl-[ACP] + phosphate = an acyl phosphate + holo-[ACP]</text>
        <dbReference type="Rhea" id="RHEA:42292"/>
        <dbReference type="Rhea" id="RHEA-COMP:9685"/>
        <dbReference type="Rhea" id="RHEA-COMP:14125"/>
        <dbReference type="ChEBI" id="CHEBI:43474"/>
        <dbReference type="ChEBI" id="CHEBI:59918"/>
        <dbReference type="ChEBI" id="CHEBI:64479"/>
        <dbReference type="ChEBI" id="CHEBI:138651"/>
        <dbReference type="EC" id="2.3.1.274"/>
    </reaction>
</comment>
<organism evidence="11 12">
    <name type="scientific">Glaciecola siphonariae</name>
    <dbReference type="NCBI Taxonomy" id="521012"/>
    <lineage>
        <taxon>Bacteria</taxon>
        <taxon>Pseudomonadati</taxon>
        <taxon>Pseudomonadota</taxon>
        <taxon>Gammaproteobacteria</taxon>
        <taxon>Alteromonadales</taxon>
        <taxon>Alteromonadaceae</taxon>
        <taxon>Glaciecola</taxon>
    </lineage>
</organism>
<dbReference type="PANTHER" id="PTHR30100:SF1">
    <property type="entry name" value="PHOSPHATE ACYLTRANSFERASE"/>
    <property type="match status" value="1"/>
</dbReference>
<keyword evidence="3 10" id="KW-0444">Lipid biosynthesis</keyword>
<dbReference type="HAMAP" id="MF_00019">
    <property type="entry name" value="PlsX"/>
    <property type="match status" value="1"/>
</dbReference>
<evidence type="ECO:0000313" key="11">
    <source>
        <dbReference type="EMBL" id="MFC4699271.1"/>
    </source>
</evidence>
<dbReference type="Proteomes" id="UP001595897">
    <property type="component" value="Unassembled WGS sequence"/>
</dbReference>
<comment type="subcellular location">
    <subcellularLocation>
        <location evidence="10">Cytoplasm</location>
    </subcellularLocation>
    <text evidence="10">Associated with the membrane possibly through PlsY.</text>
</comment>
<keyword evidence="5 10" id="KW-0443">Lipid metabolism</keyword>
<keyword evidence="6 10" id="KW-0594">Phospholipid biosynthesis</keyword>
<name>A0ABV9LTV3_9ALTE</name>
<dbReference type="SUPFAM" id="SSF53659">
    <property type="entry name" value="Isocitrate/Isopropylmalate dehydrogenase-like"/>
    <property type="match status" value="1"/>
</dbReference>
<evidence type="ECO:0000256" key="3">
    <source>
        <dbReference type="ARBA" id="ARBA00022516"/>
    </source>
</evidence>
<evidence type="ECO:0000256" key="5">
    <source>
        <dbReference type="ARBA" id="ARBA00023098"/>
    </source>
</evidence>
<dbReference type="RefSeq" id="WP_382406023.1">
    <property type="nucleotide sequence ID" value="NZ_JBHSGU010000002.1"/>
</dbReference>
<keyword evidence="2 10" id="KW-0963">Cytoplasm</keyword>
<dbReference type="EC" id="2.3.1.274" evidence="8 10"/>
<evidence type="ECO:0000256" key="10">
    <source>
        <dbReference type="HAMAP-Rule" id="MF_00019"/>
    </source>
</evidence>
<evidence type="ECO:0000256" key="7">
    <source>
        <dbReference type="ARBA" id="ARBA00023264"/>
    </source>
</evidence>
<gene>
    <name evidence="10 11" type="primary">plsX</name>
    <name evidence="11" type="ORF">ACFO4O_03750</name>
</gene>
<keyword evidence="11" id="KW-0012">Acyltransferase</keyword>
<dbReference type="Pfam" id="PF02504">
    <property type="entry name" value="FA_synthesis"/>
    <property type="match status" value="1"/>
</dbReference>
<dbReference type="Gene3D" id="3.40.718.10">
    <property type="entry name" value="Isopropylmalate Dehydrogenase"/>
    <property type="match status" value="1"/>
</dbReference>
<dbReference type="PIRSF" id="PIRSF002465">
    <property type="entry name" value="Phsphlp_syn_PlsX"/>
    <property type="match status" value="1"/>
</dbReference>
<dbReference type="InterPro" id="IPR003664">
    <property type="entry name" value="FA_synthesis"/>
</dbReference>
<evidence type="ECO:0000256" key="8">
    <source>
        <dbReference type="ARBA" id="ARBA00024069"/>
    </source>
</evidence>
<comment type="subunit">
    <text evidence="9 10">Homodimer. Probably interacts with PlsY.</text>
</comment>
<evidence type="ECO:0000256" key="4">
    <source>
        <dbReference type="ARBA" id="ARBA00022679"/>
    </source>
</evidence>
<comment type="similarity">
    <text evidence="10">Belongs to the PlsX family.</text>
</comment>
<evidence type="ECO:0000256" key="6">
    <source>
        <dbReference type="ARBA" id="ARBA00023209"/>
    </source>
</evidence>
<comment type="pathway">
    <text evidence="10">Lipid metabolism; phospholipid metabolism.</text>
</comment>
<dbReference type="EMBL" id="JBHSGU010000002">
    <property type="protein sequence ID" value="MFC4699271.1"/>
    <property type="molecule type" value="Genomic_DNA"/>
</dbReference>
<evidence type="ECO:0000256" key="2">
    <source>
        <dbReference type="ARBA" id="ARBA00022490"/>
    </source>
</evidence>
<evidence type="ECO:0000313" key="12">
    <source>
        <dbReference type="Proteomes" id="UP001595897"/>
    </source>
</evidence>
<evidence type="ECO:0000256" key="9">
    <source>
        <dbReference type="ARBA" id="ARBA00046608"/>
    </source>
</evidence>
<reference evidence="12" key="1">
    <citation type="journal article" date="2019" name="Int. J. Syst. Evol. Microbiol.">
        <title>The Global Catalogue of Microorganisms (GCM) 10K type strain sequencing project: providing services to taxonomists for standard genome sequencing and annotation.</title>
        <authorList>
            <consortium name="The Broad Institute Genomics Platform"/>
            <consortium name="The Broad Institute Genome Sequencing Center for Infectious Disease"/>
            <person name="Wu L."/>
            <person name="Ma J."/>
        </authorList>
    </citation>
    <scope>NUCLEOTIDE SEQUENCE [LARGE SCALE GENOMIC DNA]</scope>
    <source>
        <strain evidence="12">KACC 12507</strain>
    </source>
</reference>
<keyword evidence="4 10" id="KW-0808">Transferase</keyword>
<dbReference type="NCBIfam" id="TIGR00182">
    <property type="entry name" value="plsX"/>
    <property type="match status" value="1"/>
</dbReference>
<proteinExistence type="inferred from homology"/>
<evidence type="ECO:0000256" key="1">
    <source>
        <dbReference type="ARBA" id="ARBA00001232"/>
    </source>
</evidence>
<comment type="caution">
    <text evidence="11">The sequence shown here is derived from an EMBL/GenBank/DDBJ whole genome shotgun (WGS) entry which is preliminary data.</text>
</comment>
<dbReference type="InterPro" id="IPR012281">
    <property type="entry name" value="Phospholipid_synth_PlsX-like"/>
</dbReference>
<accession>A0ABV9LTV3</accession>
<sequence>MIIALDIMGGDRGPHVFLPAIKRCLSDHSDLSFILCGEQDPLNTIFSKLSQSHQSRVHLRVCSQVVDMHTKPTTALRKLKDSSMRVALNTVKEGEADACVSSGNTGALMAMAYYVLKTIPGISRPALVSALPTVTKQKVLLLDLGASINYDAESLLQYAVMGSVLMQQVEGIASPRVALLNVGEEDIKGHSLIKHADLLISQCESVNYVGYVEGDTMFSGNVDVVVTDGFTGNVALKASEGIAKLVISEIKAITQETWFARLISKLTLPLLKSLYQRMNPDQYNGASLIGLRGTVVKSHGNASEDACFYAIEQAISELSQGVPEKIKTIIEQELMEH</sequence>
<keyword evidence="7 10" id="KW-1208">Phospholipid metabolism</keyword>